<dbReference type="RefSeq" id="WP_121905862.1">
    <property type="nucleotide sequence ID" value="NZ_REFC01000011.1"/>
</dbReference>
<dbReference type="EMBL" id="REFC01000011">
    <property type="protein sequence ID" value="RMA65827.1"/>
    <property type="molecule type" value="Genomic_DNA"/>
</dbReference>
<evidence type="ECO:0000313" key="3">
    <source>
        <dbReference type="Proteomes" id="UP000271339"/>
    </source>
</evidence>
<keyword evidence="1" id="KW-0732">Signal</keyword>
<dbReference type="OrthoDB" id="1143948at2"/>
<gene>
    <name evidence="2" type="ORF">BXY75_0240</name>
</gene>
<protein>
    <recommendedName>
        <fullName evidence="4">NlpE-like protein</fullName>
    </recommendedName>
</protein>
<reference evidence="2 3" key="1">
    <citation type="submission" date="2018-10" db="EMBL/GenBank/DDBJ databases">
        <title>Genomic Encyclopedia of Archaeal and Bacterial Type Strains, Phase II (KMG-II): from individual species to whole genera.</title>
        <authorList>
            <person name="Goeker M."/>
        </authorList>
    </citation>
    <scope>NUCLEOTIDE SEQUENCE [LARGE SCALE GENOMIC DNA]</scope>
    <source>
        <strain evidence="2 3">DSM 23424</strain>
    </source>
</reference>
<evidence type="ECO:0000256" key="1">
    <source>
        <dbReference type="SAM" id="SignalP"/>
    </source>
</evidence>
<sequence>MKKIILLVAVSIATFSCKNAEEKNNEVEATVTEATADQQMYRGEFLYMADAAVLKGDNFIYGVTLDDMSQELANRVKAVKKDDFDMVPVIVNGIVKNKEAGVEGWDEVITITEILHISDKPSEADIKIEEKKS</sequence>
<proteinExistence type="predicted"/>
<accession>A0A3L9Z1D0</accession>
<feature type="chain" id="PRO_5017985453" description="NlpE-like protein" evidence="1">
    <location>
        <begin position="21"/>
        <end position="133"/>
    </location>
</feature>
<name>A0A3L9Z1D0_9FLAO</name>
<evidence type="ECO:0000313" key="2">
    <source>
        <dbReference type="EMBL" id="RMA65827.1"/>
    </source>
</evidence>
<dbReference type="Proteomes" id="UP000271339">
    <property type="component" value="Unassembled WGS sequence"/>
</dbReference>
<keyword evidence="3" id="KW-1185">Reference proteome</keyword>
<dbReference type="PROSITE" id="PS51257">
    <property type="entry name" value="PROKAR_LIPOPROTEIN"/>
    <property type="match status" value="1"/>
</dbReference>
<evidence type="ECO:0008006" key="4">
    <source>
        <dbReference type="Google" id="ProtNLM"/>
    </source>
</evidence>
<comment type="caution">
    <text evidence="2">The sequence shown here is derived from an EMBL/GenBank/DDBJ whole genome shotgun (WGS) entry which is preliminary data.</text>
</comment>
<feature type="signal peptide" evidence="1">
    <location>
        <begin position="1"/>
        <end position="20"/>
    </location>
</feature>
<dbReference type="AlphaFoldDB" id="A0A3L9Z1D0"/>
<organism evidence="2 3">
    <name type="scientific">Ulvibacter antarcticus</name>
    <dbReference type="NCBI Taxonomy" id="442714"/>
    <lineage>
        <taxon>Bacteria</taxon>
        <taxon>Pseudomonadati</taxon>
        <taxon>Bacteroidota</taxon>
        <taxon>Flavobacteriia</taxon>
        <taxon>Flavobacteriales</taxon>
        <taxon>Flavobacteriaceae</taxon>
        <taxon>Ulvibacter</taxon>
    </lineage>
</organism>